<proteinExistence type="inferred from homology"/>
<dbReference type="SUPFAM" id="SSF88946">
    <property type="entry name" value="Sigma2 domain of RNA polymerase sigma factors"/>
    <property type="match status" value="1"/>
</dbReference>
<sequence length="204" mass="23667">MIWRKEKKRDQSNKKSGEEAGEVMESFITRWYPDILRYCVWHAPNMSAAEDAAQETFLKLIRYYKEEVEKGKNLRSLLYRIASGVCIDMWRKKSVSEVSLDALAEYTSSEGSSRASGYNVPGEIGQEAGDYEQVMSDMEMRRLVNSLPEEQREIVILRFSQDLTLREIAGIVKLPLRTVQSRLRSALNYLKRGLEQEQEMENKL</sequence>
<dbReference type="NCBIfam" id="TIGR02937">
    <property type="entry name" value="sigma70-ECF"/>
    <property type="match status" value="1"/>
</dbReference>
<organism evidence="8 9">
    <name type="scientific">Candidatus Anaerobutyricum stercoris</name>
    <dbReference type="NCBI Taxonomy" id="2838457"/>
    <lineage>
        <taxon>Bacteria</taxon>
        <taxon>Bacillati</taxon>
        <taxon>Bacillota</taxon>
        <taxon>Clostridia</taxon>
        <taxon>Lachnospirales</taxon>
        <taxon>Lachnospiraceae</taxon>
        <taxon>Anaerobutyricum</taxon>
    </lineage>
</organism>
<dbReference type="SUPFAM" id="SSF88659">
    <property type="entry name" value="Sigma3 and sigma4 domains of RNA polymerase sigma factors"/>
    <property type="match status" value="1"/>
</dbReference>
<dbReference type="InterPro" id="IPR013249">
    <property type="entry name" value="RNA_pol_sigma70_r4_t2"/>
</dbReference>
<evidence type="ECO:0000256" key="3">
    <source>
        <dbReference type="ARBA" id="ARBA00023082"/>
    </source>
</evidence>
<name>A0A9D2EJM5_9FIRM</name>
<dbReference type="GO" id="GO:0006352">
    <property type="term" value="P:DNA-templated transcription initiation"/>
    <property type="evidence" value="ECO:0007669"/>
    <property type="project" value="InterPro"/>
</dbReference>
<accession>A0A9D2EJM5</accession>
<dbReference type="PANTHER" id="PTHR43133">
    <property type="entry name" value="RNA POLYMERASE ECF-TYPE SIGMA FACTO"/>
    <property type="match status" value="1"/>
</dbReference>
<dbReference type="Gene3D" id="1.10.1740.10">
    <property type="match status" value="1"/>
</dbReference>
<evidence type="ECO:0000256" key="5">
    <source>
        <dbReference type="ARBA" id="ARBA00023163"/>
    </source>
</evidence>
<dbReference type="InterPro" id="IPR039425">
    <property type="entry name" value="RNA_pol_sigma-70-like"/>
</dbReference>
<dbReference type="CDD" id="cd06171">
    <property type="entry name" value="Sigma70_r4"/>
    <property type="match status" value="1"/>
</dbReference>
<evidence type="ECO:0000259" key="6">
    <source>
        <dbReference type="Pfam" id="PF04542"/>
    </source>
</evidence>
<reference evidence="8" key="1">
    <citation type="journal article" date="2021" name="PeerJ">
        <title>Extensive microbial diversity within the chicken gut microbiome revealed by metagenomics and culture.</title>
        <authorList>
            <person name="Gilroy R."/>
            <person name="Ravi A."/>
            <person name="Getino M."/>
            <person name="Pursley I."/>
            <person name="Horton D.L."/>
            <person name="Alikhan N.F."/>
            <person name="Baker D."/>
            <person name="Gharbi K."/>
            <person name="Hall N."/>
            <person name="Watson M."/>
            <person name="Adriaenssens E.M."/>
            <person name="Foster-Nyarko E."/>
            <person name="Jarju S."/>
            <person name="Secka A."/>
            <person name="Antonio M."/>
            <person name="Oren A."/>
            <person name="Chaudhuri R.R."/>
            <person name="La Ragione R."/>
            <person name="Hildebrand F."/>
            <person name="Pallen M.J."/>
        </authorList>
    </citation>
    <scope>NUCLEOTIDE SEQUENCE</scope>
    <source>
        <strain evidence="8">CHK179-28034</strain>
    </source>
</reference>
<evidence type="ECO:0000313" key="9">
    <source>
        <dbReference type="Proteomes" id="UP000824049"/>
    </source>
</evidence>
<dbReference type="InterPro" id="IPR013325">
    <property type="entry name" value="RNA_pol_sigma_r2"/>
</dbReference>
<keyword evidence="3" id="KW-0731">Sigma factor</keyword>
<keyword evidence="2" id="KW-0805">Transcription regulation</keyword>
<keyword evidence="4" id="KW-0238">DNA-binding</keyword>
<dbReference type="EMBL" id="DXBR01000010">
    <property type="protein sequence ID" value="HIZ38462.1"/>
    <property type="molecule type" value="Genomic_DNA"/>
</dbReference>
<feature type="domain" description="RNA polymerase sigma-70 region 2" evidence="6">
    <location>
        <begin position="28"/>
        <end position="94"/>
    </location>
</feature>
<comment type="similarity">
    <text evidence="1">Belongs to the sigma-70 factor family. ECF subfamily.</text>
</comment>
<reference evidence="8" key="2">
    <citation type="submission" date="2021-04" db="EMBL/GenBank/DDBJ databases">
        <authorList>
            <person name="Gilroy R."/>
        </authorList>
    </citation>
    <scope>NUCLEOTIDE SEQUENCE</scope>
    <source>
        <strain evidence="8">CHK179-28034</strain>
    </source>
</reference>
<dbReference type="Pfam" id="PF04542">
    <property type="entry name" value="Sigma70_r2"/>
    <property type="match status" value="1"/>
</dbReference>
<dbReference type="GO" id="GO:0003677">
    <property type="term" value="F:DNA binding"/>
    <property type="evidence" value="ECO:0007669"/>
    <property type="project" value="UniProtKB-KW"/>
</dbReference>
<dbReference type="GO" id="GO:0016987">
    <property type="term" value="F:sigma factor activity"/>
    <property type="evidence" value="ECO:0007669"/>
    <property type="project" value="UniProtKB-KW"/>
</dbReference>
<dbReference type="Gene3D" id="1.10.10.10">
    <property type="entry name" value="Winged helix-like DNA-binding domain superfamily/Winged helix DNA-binding domain"/>
    <property type="match status" value="1"/>
</dbReference>
<dbReference type="InterPro" id="IPR036388">
    <property type="entry name" value="WH-like_DNA-bd_sf"/>
</dbReference>
<dbReference type="InterPro" id="IPR007627">
    <property type="entry name" value="RNA_pol_sigma70_r2"/>
</dbReference>
<dbReference type="Pfam" id="PF08281">
    <property type="entry name" value="Sigma70_r4_2"/>
    <property type="match status" value="1"/>
</dbReference>
<feature type="domain" description="RNA polymerase sigma factor 70 region 4 type 2" evidence="7">
    <location>
        <begin position="138"/>
        <end position="187"/>
    </location>
</feature>
<keyword evidence="5" id="KW-0804">Transcription</keyword>
<gene>
    <name evidence="8" type="ORF">H9968_00845</name>
</gene>
<evidence type="ECO:0000256" key="4">
    <source>
        <dbReference type="ARBA" id="ARBA00023125"/>
    </source>
</evidence>
<dbReference type="PANTHER" id="PTHR43133:SF8">
    <property type="entry name" value="RNA POLYMERASE SIGMA FACTOR HI_1459-RELATED"/>
    <property type="match status" value="1"/>
</dbReference>
<dbReference type="AlphaFoldDB" id="A0A9D2EJM5"/>
<dbReference type="Proteomes" id="UP000824049">
    <property type="component" value="Unassembled WGS sequence"/>
</dbReference>
<evidence type="ECO:0000313" key="8">
    <source>
        <dbReference type="EMBL" id="HIZ38462.1"/>
    </source>
</evidence>
<evidence type="ECO:0000256" key="1">
    <source>
        <dbReference type="ARBA" id="ARBA00010641"/>
    </source>
</evidence>
<dbReference type="InterPro" id="IPR013324">
    <property type="entry name" value="RNA_pol_sigma_r3/r4-like"/>
</dbReference>
<protein>
    <submittedName>
        <fullName evidence="8">Sigma-70 family RNA polymerase sigma factor</fullName>
    </submittedName>
</protein>
<evidence type="ECO:0000256" key="2">
    <source>
        <dbReference type="ARBA" id="ARBA00023015"/>
    </source>
</evidence>
<comment type="caution">
    <text evidence="8">The sequence shown here is derived from an EMBL/GenBank/DDBJ whole genome shotgun (WGS) entry which is preliminary data.</text>
</comment>
<evidence type="ECO:0000259" key="7">
    <source>
        <dbReference type="Pfam" id="PF08281"/>
    </source>
</evidence>
<dbReference type="InterPro" id="IPR014284">
    <property type="entry name" value="RNA_pol_sigma-70_dom"/>
</dbReference>